<keyword evidence="1" id="KW-0812">Transmembrane</keyword>
<dbReference type="RefSeq" id="WP_157928179.1">
    <property type="nucleotide sequence ID" value="NZ_LT841358.1"/>
</dbReference>
<reference evidence="3" key="1">
    <citation type="submission" date="2017-03" db="EMBL/GenBank/DDBJ databases">
        <authorList>
            <person name="Herbold C."/>
        </authorList>
    </citation>
    <scope>NUCLEOTIDE SEQUENCE [LARGE SCALE GENOMIC DNA]</scope>
</reference>
<sequence length="91" mass="10397">MAEKVRYDLKQIHMQIKYLAAILSVILLFGGLYLMFLYDVPDTEMATNTWVSLTLIIAGIAGIIVSLLWKKRNPLIDDTDHNDDTEDEGKR</sequence>
<proteinExistence type="predicted"/>
<name>A0A2H1FI09_9ARCH</name>
<accession>A0A2H1FI09</accession>
<dbReference type="AlphaFoldDB" id="A0A2H1FI09"/>
<feature type="transmembrane region" description="Helical" evidence="1">
    <location>
        <begin position="16"/>
        <end position="38"/>
    </location>
</feature>
<evidence type="ECO:0000313" key="3">
    <source>
        <dbReference type="Proteomes" id="UP000230607"/>
    </source>
</evidence>
<keyword evidence="1" id="KW-1133">Transmembrane helix</keyword>
<organism evidence="2 3">
    <name type="scientific">Candidatus Nitrosotalea okcheonensis</name>
    <dbReference type="NCBI Taxonomy" id="1903276"/>
    <lineage>
        <taxon>Archaea</taxon>
        <taxon>Nitrososphaerota</taxon>
        <taxon>Nitrososphaeria</taxon>
        <taxon>Nitrosotaleales</taxon>
        <taxon>Nitrosotaleaceae</taxon>
        <taxon>Nitrosotalea</taxon>
    </lineage>
</organism>
<keyword evidence="3" id="KW-1185">Reference proteome</keyword>
<keyword evidence="1" id="KW-0472">Membrane</keyword>
<evidence type="ECO:0000256" key="1">
    <source>
        <dbReference type="SAM" id="Phobius"/>
    </source>
</evidence>
<protein>
    <submittedName>
        <fullName evidence="2">Uncharacterized protein</fullName>
    </submittedName>
</protein>
<feature type="transmembrane region" description="Helical" evidence="1">
    <location>
        <begin position="50"/>
        <end position="69"/>
    </location>
</feature>
<dbReference type="Proteomes" id="UP000230607">
    <property type="component" value="Chromosome 1"/>
</dbReference>
<dbReference type="EMBL" id="LT841358">
    <property type="protein sequence ID" value="SMH72410.1"/>
    <property type="molecule type" value="Genomic_DNA"/>
</dbReference>
<evidence type="ECO:0000313" key="2">
    <source>
        <dbReference type="EMBL" id="SMH72410.1"/>
    </source>
</evidence>
<gene>
    <name evidence="2" type="ORF">NCS_30250</name>
</gene>